<dbReference type="Pfam" id="PF12315">
    <property type="entry name" value="DA1-like"/>
    <property type="match status" value="1"/>
</dbReference>
<dbReference type="GO" id="GO:0043130">
    <property type="term" value="F:ubiquitin binding"/>
    <property type="evidence" value="ECO:0007669"/>
    <property type="project" value="TreeGrafter"/>
</dbReference>
<accession>A0AA35Y4K2</accession>
<dbReference type="Proteomes" id="UP001177003">
    <property type="component" value="Chromosome 1"/>
</dbReference>
<dbReference type="InterPro" id="IPR022087">
    <property type="entry name" value="DA1-like_dom"/>
</dbReference>
<reference evidence="2" key="1">
    <citation type="submission" date="2023-04" db="EMBL/GenBank/DDBJ databases">
        <authorList>
            <person name="Vijverberg K."/>
            <person name="Xiong W."/>
            <person name="Schranz E."/>
        </authorList>
    </citation>
    <scope>NUCLEOTIDE SEQUENCE</scope>
</reference>
<gene>
    <name evidence="2" type="ORF">LSALG_LOCUS7502</name>
</gene>
<proteinExistence type="predicted"/>
<organism evidence="2 3">
    <name type="scientific">Lactuca saligna</name>
    <name type="common">Willowleaf lettuce</name>
    <dbReference type="NCBI Taxonomy" id="75948"/>
    <lineage>
        <taxon>Eukaryota</taxon>
        <taxon>Viridiplantae</taxon>
        <taxon>Streptophyta</taxon>
        <taxon>Embryophyta</taxon>
        <taxon>Tracheophyta</taxon>
        <taxon>Spermatophyta</taxon>
        <taxon>Magnoliopsida</taxon>
        <taxon>eudicotyledons</taxon>
        <taxon>Gunneridae</taxon>
        <taxon>Pentapetalae</taxon>
        <taxon>asterids</taxon>
        <taxon>campanulids</taxon>
        <taxon>Asterales</taxon>
        <taxon>Asteraceae</taxon>
        <taxon>Cichorioideae</taxon>
        <taxon>Cichorieae</taxon>
        <taxon>Lactucinae</taxon>
        <taxon>Lactuca</taxon>
    </lineage>
</organism>
<dbReference type="InterPro" id="IPR045218">
    <property type="entry name" value="DA1-like"/>
</dbReference>
<dbReference type="PROSITE" id="PS51257">
    <property type="entry name" value="PROKAR_LIPOPROTEIN"/>
    <property type="match status" value="1"/>
</dbReference>
<evidence type="ECO:0000313" key="3">
    <source>
        <dbReference type="Proteomes" id="UP001177003"/>
    </source>
</evidence>
<evidence type="ECO:0000259" key="1">
    <source>
        <dbReference type="Pfam" id="PF12315"/>
    </source>
</evidence>
<dbReference type="EMBL" id="OX465077">
    <property type="protein sequence ID" value="CAI9266984.1"/>
    <property type="molecule type" value="Genomic_DNA"/>
</dbReference>
<name>A0AA35Y4K2_LACSI</name>
<sequence>MEFSQQRLKMAKRRTMCNKRNNFGTYQLITIVSCSSITTDDDCIMDWFGSTHEVSSRRYNGRYGGRTASMGTIFPSTSSIPLREIESIDRAIAKSFADDRRGNHVINEVFQLKGDEDLARALQESLKLGEPSPWNRNVSGSCYNENNHPLCDVCKNFIQKNISGVVVYKAHPFWGQKYCVFHEHDGTTRCCSCERMESKETRYVALGDGRKLCLECIDSAVMDTTECQPLYNDVQKFYESMGMKVEQKIPLLLVERQALNEAMNGETNGHYHMPETRGLCLSEEQTISTVSRQPRTGIGMNWAPNMRREPYKLIRICEVTAILILHGLPRLLTGTILAHEMMHAWLRLNGYVGLRQDVEEGICQVVAHIWLTSQMASISGQGKRFALEKKLAEFFKHQIESDQSPVYGHGFRAGHRAVLKYGLQKTLDTIRVTGNFPF</sequence>
<feature type="domain" description="Protein DA1-like" evidence="1">
    <location>
        <begin position="241"/>
        <end position="432"/>
    </location>
</feature>
<dbReference type="PANTHER" id="PTHR24209:SF25">
    <property type="entry name" value="PROTEIN DA1-RELATED 1"/>
    <property type="match status" value="1"/>
</dbReference>
<protein>
    <recommendedName>
        <fullName evidence="1">Protein DA1-like domain-containing protein</fullName>
    </recommendedName>
</protein>
<evidence type="ECO:0000313" key="2">
    <source>
        <dbReference type="EMBL" id="CAI9266984.1"/>
    </source>
</evidence>
<dbReference type="PANTHER" id="PTHR24209">
    <property type="entry name" value="PROTEIN DA1-RELATED 2"/>
    <property type="match status" value="1"/>
</dbReference>
<dbReference type="AlphaFoldDB" id="A0AA35Y4K2"/>
<keyword evidence="3" id="KW-1185">Reference proteome</keyword>